<dbReference type="EMBL" id="FNWT01000001">
    <property type="protein sequence ID" value="SEH37375.1"/>
    <property type="molecule type" value="Genomic_DNA"/>
</dbReference>
<evidence type="ECO:0000313" key="3">
    <source>
        <dbReference type="Proteomes" id="UP000199135"/>
    </source>
</evidence>
<dbReference type="RefSeq" id="WP_078686384.1">
    <property type="nucleotide sequence ID" value="NZ_FNWT01000001.1"/>
</dbReference>
<accession>A0A1H6HTA1</accession>
<gene>
    <name evidence="2" type="ORF">SAMN05216447_101149</name>
</gene>
<keyword evidence="1" id="KW-0812">Transmembrane</keyword>
<keyword evidence="1" id="KW-1133">Transmembrane helix</keyword>
<keyword evidence="3" id="KW-1185">Reference proteome</keyword>
<name>A0A1H6HTA1_9ACTN</name>
<reference evidence="2 3" key="1">
    <citation type="submission" date="2016-10" db="EMBL/GenBank/DDBJ databases">
        <authorList>
            <person name="Varghese N."/>
            <person name="Submissions S."/>
        </authorList>
    </citation>
    <scope>NUCLEOTIDE SEQUENCE [LARGE SCALE GENOMIC DNA]</scope>
    <source>
        <strain evidence="2 3">WCP15</strain>
    </source>
</reference>
<keyword evidence="1" id="KW-0472">Membrane</keyword>
<feature type="transmembrane region" description="Helical" evidence="1">
    <location>
        <begin position="6"/>
        <end position="24"/>
    </location>
</feature>
<dbReference type="Proteomes" id="UP000199135">
    <property type="component" value="Unassembled WGS sequence"/>
</dbReference>
<evidence type="ECO:0000256" key="1">
    <source>
        <dbReference type="SAM" id="Phobius"/>
    </source>
</evidence>
<evidence type="ECO:0000313" key="2">
    <source>
        <dbReference type="EMBL" id="SEH37375.1"/>
    </source>
</evidence>
<organism evidence="2 3">
    <name type="scientific">Parafannyhessea umbonata</name>
    <dbReference type="NCBI Taxonomy" id="604330"/>
    <lineage>
        <taxon>Bacteria</taxon>
        <taxon>Bacillati</taxon>
        <taxon>Actinomycetota</taxon>
        <taxon>Coriobacteriia</taxon>
        <taxon>Coriobacteriales</taxon>
        <taxon>Atopobiaceae</taxon>
        <taxon>Parafannyhessea</taxon>
    </lineage>
</organism>
<proteinExistence type="predicted"/>
<protein>
    <recommendedName>
        <fullName evidence="4">FeoB-associated Cys-rich membrane protein</fullName>
    </recommendedName>
</protein>
<comment type="caution">
    <text evidence="2">The sequence shown here is derived from an EMBL/GenBank/DDBJ whole genome shotgun (WGS) entry which is preliminary data.</text>
</comment>
<sequence>MSPVDVVIILAVAAIVALCVRRLLKGEAGGCSDCASGASCTARKTGRGSCKAAADMVARADAALSGRPDSHDGK</sequence>
<evidence type="ECO:0008006" key="4">
    <source>
        <dbReference type="Google" id="ProtNLM"/>
    </source>
</evidence>